<keyword evidence="3" id="KW-1185">Reference proteome</keyword>
<proteinExistence type="predicted"/>
<gene>
    <name evidence="2" type="ORF">WJX84_000756</name>
</gene>
<organism evidence="2 3">
    <name type="scientific">Apatococcus fuscideae</name>
    <dbReference type="NCBI Taxonomy" id="2026836"/>
    <lineage>
        <taxon>Eukaryota</taxon>
        <taxon>Viridiplantae</taxon>
        <taxon>Chlorophyta</taxon>
        <taxon>core chlorophytes</taxon>
        <taxon>Trebouxiophyceae</taxon>
        <taxon>Chlorellales</taxon>
        <taxon>Chlorellaceae</taxon>
        <taxon>Apatococcus</taxon>
    </lineage>
</organism>
<feature type="region of interest" description="Disordered" evidence="1">
    <location>
        <begin position="91"/>
        <end position="124"/>
    </location>
</feature>
<name>A0AAW1SMB7_9CHLO</name>
<dbReference type="Proteomes" id="UP001485043">
    <property type="component" value="Unassembled WGS sequence"/>
</dbReference>
<evidence type="ECO:0000256" key="1">
    <source>
        <dbReference type="SAM" id="MobiDB-lite"/>
    </source>
</evidence>
<feature type="compositionally biased region" description="Acidic residues" evidence="1">
    <location>
        <begin position="115"/>
        <end position="124"/>
    </location>
</feature>
<protein>
    <submittedName>
        <fullName evidence="2">Uncharacterized protein</fullName>
    </submittedName>
</protein>
<dbReference type="EMBL" id="JALJOV010001486">
    <property type="protein sequence ID" value="KAK9847195.1"/>
    <property type="molecule type" value="Genomic_DNA"/>
</dbReference>
<comment type="caution">
    <text evidence="2">The sequence shown here is derived from an EMBL/GenBank/DDBJ whole genome shotgun (WGS) entry which is preliminary data.</text>
</comment>
<sequence>MGALKPAMQHCIDNWLKSGNMMTPDGLGQLGRAKRERALDLDSLTWTGGCLRLIIYVYLLFSATGDWTSVQSGDDMGDGTCLLRLAALDPRAPGDASKTPTESEPELVRAQATGSEEDQLAGEEEECAWVTQAGSDRTSQLTAQRRYPNGARGQDSCRKRQERGGRVEKIQGRCNAEKFSEEGARTLDHKVKSLALYRLSYPGWSGGETCLANRIVKCCHGIVNHLC</sequence>
<evidence type="ECO:0000313" key="3">
    <source>
        <dbReference type="Proteomes" id="UP001485043"/>
    </source>
</evidence>
<dbReference type="AlphaFoldDB" id="A0AAW1SMB7"/>
<reference evidence="2 3" key="1">
    <citation type="journal article" date="2024" name="Nat. Commun.">
        <title>Phylogenomics reveals the evolutionary origins of lichenization in chlorophyte algae.</title>
        <authorList>
            <person name="Puginier C."/>
            <person name="Libourel C."/>
            <person name="Otte J."/>
            <person name="Skaloud P."/>
            <person name="Haon M."/>
            <person name="Grisel S."/>
            <person name="Petersen M."/>
            <person name="Berrin J.G."/>
            <person name="Delaux P.M."/>
            <person name="Dal Grande F."/>
            <person name="Keller J."/>
        </authorList>
    </citation>
    <scope>NUCLEOTIDE SEQUENCE [LARGE SCALE GENOMIC DNA]</scope>
    <source>
        <strain evidence="2 3">SAG 2523</strain>
    </source>
</reference>
<evidence type="ECO:0000313" key="2">
    <source>
        <dbReference type="EMBL" id="KAK9847195.1"/>
    </source>
</evidence>
<accession>A0AAW1SMB7</accession>